<dbReference type="PANTHER" id="PTHR37680:SF1">
    <property type="entry name" value="C130050O18RIK PROTEIN"/>
    <property type="match status" value="1"/>
</dbReference>
<dbReference type="Ensembl" id="ENSLLET00000032535.1">
    <property type="protein sequence ID" value="ENSLLEP00000031328.1"/>
    <property type="gene ID" value="ENSLLEG00000019854.1"/>
</dbReference>
<proteinExistence type="predicted"/>
<dbReference type="GO" id="GO:0016020">
    <property type="term" value="C:membrane"/>
    <property type="evidence" value="ECO:0007669"/>
    <property type="project" value="UniProtKB-SubCell"/>
</dbReference>
<keyword evidence="2 5" id="KW-0812">Transmembrane</keyword>
<keyword evidence="3 5" id="KW-1133">Transmembrane helix</keyword>
<dbReference type="SUPFAM" id="SSF81321">
    <property type="entry name" value="Family A G protein-coupled receptor-like"/>
    <property type="match status" value="1"/>
</dbReference>
<accession>A0A8C5Q2P7</accession>
<organism evidence="7 8">
    <name type="scientific">Leptobrachium leishanense</name>
    <name type="common">Leishan spiny toad</name>
    <dbReference type="NCBI Taxonomy" id="445787"/>
    <lineage>
        <taxon>Eukaryota</taxon>
        <taxon>Metazoa</taxon>
        <taxon>Chordata</taxon>
        <taxon>Craniata</taxon>
        <taxon>Vertebrata</taxon>
        <taxon>Euteleostomi</taxon>
        <taxon>Amphibia</taxon>
        <taxon>Batrachia</taxon>
        <taxon>Anura</taxon>
        <taxon>Pelobatoidea</taxon>
        <taxon>Megophryidae</taxon>
        <taxon>Leptobrachium</taxon>
    </lineage>
</organism>
<evidence type="ECO:0000313" key="7">
    <source>
        <dbReference type="Ensembl" id="ENSLLEP00000031328.1"/>
    </source>
</evidence>
<protein>
    <recommendedName>
        <fullName evidence="6">G-protein coupled receptors family 1 profile domain-containing protein</fullName>
    </recommendedName>
</protein>
<keyword evidence="4 5" id="KW-0472">Membrane</keyword>
<dbReference type="InterPro" id="IPR000276">
    <property type="entry name" value="GPCR_Rhodpsn"/>
</dbReference>
<evidence type="ECO:0000256" key="4">
    <source>
        <dbReference type="ARBA" id="ARBA00023136"/>
    </source>
</evidence>
<feature type="transmembrane region" description="Helical" evidence="5">
    <location>
        <begin position="197"/>
        <end position="218"/>
    </location>
</feature>
<evidence type="ECO:0000256" key="5">
    <source>
        <dbReference type="SAM" id="Phobius"/>
    </source>
</evidence>
<feature type="domain" description="G-protein coupled receptors family 1 profile" evidence="6">
    <location>
        <begin position="50"/>
        <end position="296"/>
    </location>
</feature>
<dbReference type="Gene3D" id="1.20.1070.10">
    <property type="entry name" value="Rhodopsin 7-helix transmembrane proteins"/>
    <property type="match status" value="1"/>
</dbReference>
<feature type="transmembrane region" description="Helical" evidence="5">
    <location>
        <begin position="39"/>
        <end position="61"/>
    </location>
</feature>
<feature type="transmembrane region" description="Helical" evidence="5">
    <location>
        <begin position="238"/>
        <end position="256"/>
    </location>
</feature>
<dbReference type="PROSITE" id="PS50262">
    <property type="entry name" value="G_PROTEIN_RECEP_F1_2"/>
    <property type="match status" value="1"/>
</dbReference>
<sequence>MAHRNTSRLFYPSQHLDHHTDIEDIIASQNIISRVMHSYFGILVPLGLLSGMVSIGIIIWNKVKQQALGHLDFYLLTLAITDLTIILYSFTAITRPDYMEISNLSCGALASLFNLNYFYSQSLLILMLLLLIFGNKPNTNSLMTKASKHRIMSVCFTLLLSLVLSLLTAALIGTTGELNDKTNCQLDPLNSTPEYDFVKFSFGFCLPSLLVLILLVILVVQLQSGNSGIKQKVQDEGVVLLDISVMFLCRLFYNVMLLRRTLLKLQNLYLYPREELILNIAEIVLFSGSCVSLMFTLTLHKPCRLGVWKALQFIKKKCVGTHGTETPERLEIK</sequence>
<evidence type="ECO:0000256" key="2">
    <source>
        <dbReference type="ARBA" id="ARBA00022692"/>
    </source>
</evidence>
<dbReference type="Pfam" id="PF00001">
    <property type="entry name" value="7tm_1"/>
    <property type="match status" value="1"/>
</dbReference>
<reference evidence="7" key="1">
    <citation type="submission" date="2025-08" db="UniProtKB">
        <authorList>
            <consortium name="Ensembl"/>
        </authorList>
    </citation>
    <scope>IDENTIFICATION</scope>
</reference>
<comment type="subcellular location">
    <subcellularLocation>
        <location evidence="1">Membrane</location>
    </subcellularLocation>
</comment>
<reference evidence="7" key="2">
    <citation type="submission" date="2025-09" db="UniProtKB">
        <authorList>
            <consortium name="Ensembl"/>
        </authorList>
    </citation>
    <scope>IDENTIFICATION</scope>
</reference>
<feature type="transmembrane region" description="Helical" evidence="5">
    <location>
        <begin position="113"/>
        <end position="133"/>
    </location>
</feature>
<dbReference type="PANTHER" id="PTHR37680">
    <property type="entry name" value="C130050O18RIK PROTEIN"/>
    <property type="match status" value="1"/>
</dbReference>
<name>A0A8C5Q2P7_9ANUR</name>
<feature type="transmembrane region" description="Helical" evidence="5">
    <location>
        <begin position="154"/>
        <end position="173"/>
    </location>
</feature>
<evidence type="ECO:0000256" key="3">
    <source>
        <dbReference type="ARBA" id="ARBA00022989"/>
    </source>
</evidence>
<evidence type="ECO:0000313" key="8">
    <source>
        <dbReference type="Proteomes" id="UP000694569"/>
    </source>
</evidence>
<evidence type="ECO:0000256" key="1">
    <source>
        <dbReference type="ARBA" id="ARBA00004370"/>
    </source>
</evidence>
<dbReference type="Proteomes" id="UP000694569">
    <property type="component" value="Unplaced"/>
</dbReference>
<dbReference type="GO" id="GO:0004930">
    <property type="term" value="F:G protein-coupled receptor activity"/>
    <property type="evidence" value="ECO:0007669"/>
    <property type="project" value="InterPro"/>
</dbReference>
<feature type="transmembrane region" description="Helical" evidence="5">
    <location>
        <begin position="276"/>
        <end position="299"/>
    </location>
</feature>
<dbReference type="GeneTree" id="ENSGT00390000006068"/>
<evidence type="ECO:0000259" key="6">
    <source>
        <dbReference type="PROSITE" id="PS50262"/>
    </source>
</evidence>
<dbReference type="OrthoDB" id="9943240at2759"/>
<keyword evidence="8" id="KW-1185">Reference proteome</keyword>
<dbReference type="InterPro" id="IPR017452">
    <property type="entry name" value="GPCR_Rhodpsn_7TM"/>
</dbReference>
<dbReference type="AlphaFoldDB" id="A0A8C5Q2P7"/>
<feature type="transmembrane region" description="Helical" evidence="5">
    <location>
        <begin position="73"/>
        <end position="93"/>
    </location>
</feature>